<sequence length="231" mass="25394">MVQTNSSTFSWGVANYISVCSLHILRLLISILQTQYFQLCLTPRIISWAGSACALPTDYTLGKIGAHNVVIAVLPFGVYAKDPLCQISPGRAEAQAKIREPLSVQAFRHALAVDVETTELNVNALPSTRIIVRWGEVVVSQVVPTEVRGLHLAAYFGVVAETQALLRANNPDLEDDWEQTALVYAVRNGHSAVVKLLLESGAEVDSEDAWGEMPFIIRSWGRIRYNYPASS</sequence>
<name>A0A8H4P045_9HYPO</name>
<gene>
    <name evidence="2" type="ORF">F53441_4970</name>
</gene>
<keyword evidence="3" id="KW-1185">Reference proteome</keyword>
<dbReference type="PROSITE" id="PS50297">
    <property type="entry name" value="ANK_REP_REGION"/>
    <property type="match status" value="1"/>
</dbReference>
<evidence type="ECO:0000313" key="2">
    <source>
        <dbReference type="EMBL" id="KAF4452133.1"/>
    </source>
</evidence>
<dbReference type="PROSITE" id="PS50088">
    <property type="entry name" value="ANK_REPEAT"/>
    <property type="match status" value="1"/>
</dbReference>
<dbReference type="AlphaFoldDB" id="A0A8H4P045"/>
<dbReference type="SMART" id="SM00248">
    <property type="entry name" value="ANK"/>
    <property type="match status" value="1"/>
</dbReference>
<evidence type="ECO:0000313" key="3">
    <source>
        <dbReference type="Proteomes" id="UP000605986"/>
    </source>
</evidence>
<reference evidence="2" key="1">
    <citation type="submission" date="2020-01" db="EMBL/GenBank/DDBJ databases">
        <title>Identification and distribution of gene clusters putatively required for synthesis of sphingolipid metabolism inhibitors in phylogenetically diverse species of the filamentous fungus Fusarium.</title>
        <authorList>
            <person name="Kim H.-S."/>
            <person name="Busman M."/>
            <person name="Brown D.W."/>
            <person name="Divon H."/>
            <person name="Uhlig S."/>
            <person name="Proctor R.H."/>
        </authorList>
    </citation>
    <scope>NUCLEOTIDE SEQUENCE</scope>
    <source>
        <strain evidence="2">NRRL 53441</strain>
    </source>
</reference>
<keyword evidence="1" id="KW-0040">ANK repeat</keyword>
<evidence type="ECO:0008006" key="4">
    <source>
        <dbReference type="Google" id="ProtNLM"/>
    </source>
</evidence>
<comment type="caution">
    <text evidence="2">The sequence shown here is derived from an EMBL/GenBank/DDBJ whole genome shotgun (WGS) entry which is preliminary data.</text>
</comment>
<protein>
    <recommendedName>
        <fullName evidence="4">Ankyrin repeat protein</fullName>
    </recommendedName>
</protein>
<dbReference type="SUPFAM" id="SSF48403">
    <property type="entry name" value="Ankyrin repeat"/>
    <property type="match status" value="1"/>
</dbReference>
<accession>A0A8H4P045</accession>
<dbReference type="InterPro" id="IPR002110">
    <property type="entry name" value="Ankyrin_rpt"/>
</dbReference>
<dbReference type="InterPro" id="IPR036770">
    <property type="entry name" value="Ankyrin_rpt-contain_sf"/>
</dbReference>
<dbReference type="EMBL" id="JAADJG010000197">
    <property type="protein sequence ID" value="KAF4452133.1"/>
    <property type="molecule type" value="Genomic_DNA"/>
</dbReference>
<dbReference type="Pfam" id="PF12796">
    <property type="entry name" value="Ank_2"/>
    <property type="match status" value="1"/>
</dbReference>
<evidence type="ECO:0000256" key="1">
    <source>
        <dbReference type="PROSITE-ProRule" id="PRU00023"/>
    </source>
</evidence>
<proteinExistence type="predicted"/>
<feature type="repeat" description="ANK" evidence="1">
    <location>
        <begin position="177"/>
        <end position="209"/>
    </location>
</feature>
<dbReference type="OrthoDB" id="20872at2759"/>
<dbReference type="Gene3D" id="1.25.40.20">
    <property type="entry name" value="Ankyrin repeat-containing domain"/>
    <property type="match status" value="1"/>
</dbReference>
<dbReference type="Proteomes" id="UP000605986">
    <property type="component" value="Unassembled WGS sequence"/>
</dbReference>
<organism evidence="2 3">
    <name type="scientific">Fusarium austroafricanum</name>
    <dbReference type="NCBI Taxonomy" id="2364996"/>
    <lineage>
        <taxon>Eukaryota</taxon>
        <taxon>Fungi</taxon>
        <taxon>Dikarya</taxon>
        <taxon>Ascomycota</taxon>
        <taxon>Pezizomycotina</taxon>
        <taxon>Sordariomycetes</taxon>
        <taxon>Hypocreomycetidae</taxon>
        <taxon>Hypocreales</taxon>
        <taxon>Nectriaceae</taxon>
        <taxon>Fusarium</taxon>
        <taxon>Fusarium concolor species complex</taxon>
    </lineage>
</organism>